<keyword evidence="9" id="KW-1185">Reference proteome</keyword>
<dbReference type="PANTHER" id="PTHR42973">
    <property type="entry name" value="BINDING OXIDOREDUCTASE, PUTATIVE (AFU_ORTHOLOGUE AFUA_1G17690)-RELATED"/>
    <property type="match status" value="1"/>
</dbReference>
<comment type="similarity">
    <text evidence="2">Belongs to the oxygen-dependent FAD-linked oxidoreductase family.</text>
</comment>
<comment type="cofactor">
    <cofactor evidence="1">
        <name>FAD</name>
        <dbReference type="ChEBI" id="CHEBI:57692"/>
    </cofactor>
</comment>
<dbReference type="Proteomes" id="UP001596157">
    <property type="component" value="Unassembled WGS sequence"/>
</dbReference>
<dbReference type="InterPro" id="IPR036318">
    <property type="entry name" value="FAD-bd_PCMH-like_sf"/>
</dbReference>
<evidence type="ECO:0000313" key="8">
    <source>
        <dbReference type="EMBL" id="MFC5286144.1"/>
    </source>
</evidence>
<dbReference type="PANTHER" id="PTHR42973:SF39">
    <property type="entry name" value="FAD-BINDING PCMH-TYPE DOMAIN-CONTAINING PROTEIN"/>
    <property type="match status" value="1"/>
</dbReference>
<evidence type="ECO:0000256" key="1">
    <source>
        <dbReference type="ARBA" id="ARBA00001974"/>
    </source>
</evidence>
<dbReference type="InterPro" id="IPR016166">
    <property type="entry name" value="FAD-bd_PCMH"/>
</dbReference>
<protein>
    <submittedName>
        <fullName evidence="8">FAD-binding oxidoreductase</fullName>
    </submittedName>
</protein>
<dbReference type="Gene3D" id="3.30.465.10">
    <property type="match status" value="1"/>
</dbReference>
<keyword evidence="5" id="KW-0560">Oxidoreductase</keyword>
<evidence type="ECO:0000259" key="7">
    <source>
        <dbReference type="PROSITE" id="PS51387"/>
    </source>
</evidence>
<feature type="domain" description="FAD-binding PCMH-type" evidence="7">
    <location>
        <begin position="57"/>
        <end position="227"/>
    </location>
</feature>
<reference evidence="9" key="1">
    <citation type="journal article" date="2019" name="Int. J. Syst. Evol. Microbiol.">
        <title>The Global Catalogue of Microorganisms (GCM) 10K type strain sequencing project: providing services to taxonomists for standard genome sequencing and annotation.</title>
        <authorList>
            <consortium name="The Broad Institute Genomics Platform"/>
            <consortium name="The Broad Institute Genome Sequencing Center for Infectious Disease"/>
            <person name="Wu L."/>
            <person name="Ma J."/>
        </authorList>
    </citation>
    <scope>NUCLEOTIDE SEQUENCE [LARGE SCALE GENOMIC DNA]</scope>
    <source>
        <strain evidence="9">CCUG 59778</strain>
    </source>
</reference>
<dbReference type="Gene3D" id="3.40.462.20">
    <property type="match status" value="1"/>
</dbReference>
<evidence type="ECO:0000256" key="4">
    <source>
        <dbReference type="ARBA" id="ARBA00022827"/>
    </source>
</evidence>
<evidence type="ECO:0000256" key="3">
    <source>
        <dbReference type="ARBA" id="ARBA00022630"/>
    </source>
</evidence>
<dbReference type="InterPro" id="IPR016169">
    <property type="entry name" value="FAD-bd_PCMH_sub2"/>
</dbReference>
<proteinExistence type="inferred from homology"/>
<dbReference type="Pfam" id="PF01565">
    <property type="entry name" value="FAD_binding_4"/>
    <property type="match status" value="1"/>
</dbReference>
<evidence type="ECO:0000313" key="9">
    <source>
        <dbReference type="Proteomes" id="UP001596157"/>
    </source>
</evidence>
<evidence type="ECO:0000256" key="2">
    <source>
        <dbReference type="ARBA" id="ARBA00005466"/>
    </source>
</evidence>
<dbReference type="InterPro" id="IPR006094">
    <property type="entry name" value="Oxid_FAD_bind_N"/>
</dbReference>
<dbReference type="RefSeq" id="WP_378243706.1">
    <property type="nucleotide sequence ID" value="NZ_JBHSKF010000001.1"/>
</dbReference>
<dbReference type="InterPro" id="IPR012951">
    <property type="entry name" value="BBE"/>
</dbReference>
<dbReference type="InterPro" id="IPR050416">
    <property type="entry name" value="FAD-linked_Oxidoreductase"/>
</dbReference>
<dbReference type="PROSITE" id="PS51387">
    <property type="entry name" value="FAD_PCMH"/>
    <property type="match status" value="1"/>
</dbReference>
<evidence type="ECO:0000256" key="6">
    <source>
        <dbReference type="SAM" id="MobiDB-lite"/>
    </source>
</evidence>
<evidence type="ECO:0000256" key="5">
    <source>
        <dbReference type="ARBA" id="ARBA00023002"/>
    </source>
</evidence>
<gene>
    <name evidence="8" type="ORF">ACFPM7_03705</name>
</gene>
<feature type="compositionally biased region" description="Pro residues" evidence="6">
    <location>
        <begin position="1"/>
        <end position="14"/>
    </location>
</feature>
<dbReference type="SUPFAM" id="SSF56176">
    <property type="entry name" value="FAD-binding/transporter-associated domain-like"/>
    <property type="match status" value="1"/>
</dbReference>
<keyword evidence="4" id="KW-0274">FAD</keyword>
<feature type="region of interest" description="Disordered" evidence="6">
    <location>
        <begin position="1"/>
        <end position="20"/>
    </location>
</feature>
<comment type="caution">
    <text evidence="8">The sequence shown here is derived from an EMBL/GenBank/DDBJ whole genome shotgun (WGS) entry which is preliminary data.</text>
</comment>
<dbReference type="Pfam" id="PF08031">
    <property type="entry name" value="BBE"/>
    <property type="match status" value="1"/>
</dbReference>
<sequence length="470" mass="48654">MPTPPSGPPVPVPPTTTTRAVVPPDLDALRAALDGALVTRGETDYDTVRRSYNPLLDKREPLAVASPSTADHVKACIESAAASALPIAARSGGHSYAGYSTPDRGLVVDLAAMADIEVRDDGTAVVGAGARLIDVYTALAERGRMIPAGTCPSVGIGGLTLGGGLGVLSRKYGLTCDNLVGATVVTADSRQLGVSAEEEPDLFWGLRGGGGGNFGIVTDFTFATHPIPDELSYFRLDFAPGAVAEALGAWQEWVAGAPPELWSNLVVVGGSPPRGRVSGCFVGPRSRLEGLLDGLAATPANRLVREGDFLDVVVHFAGCGSLAACAPSRAPREAFAASSRVLAAPTDPGRLVAQVDGRDGMDLLIDSLGGAIAEVGPAETAFPHREALATVQIYQEATAEAAASASRAVAEVRDALARDGLSGGYVNYIESAMPDWGIMYYGDNVNRLRDTAKRYDPDNVFAFAQGLAKA</sequence>
<name>A0ABW0EJP8_9PSEU</name>
<accession>A0ABW0EJP8</accession>
<dbReference type="EMBL" id="JBHSKF010000001">
    <property type="protein sequence ID" value="MFC5286144.1"/>
    <property type="molecule type" value="Genomic_DNA"/>
</dbReference>
<organism evidence="8 9">
    <name type="scientific">Actinokineospora guangxiensis</name>
    <dbReference type="NCBI Taxonomy" id="1490288"/>
    <lineage>
        <taxon>Bacteria</taxon>
        <taxon>Bacillati</taxon>
        <taxon>Actinomycetota</taxon>
        <taxon>Actinomycetes</taxon>
        <taxon>Pseudonocardiales</taxon>
        <taxon>Pseudonocardiaceae</taxon>
        <taxon>Actinokineospora</taxon>
    </lineage>
</organism>
<keyword evidence="3" id="KW-0285">Flavoprotein</keyword>